<evidence type="ECO:0000313" key="2">
    <source>
        <dbReference type="EMBL" id="KAL2468810.1"/>
    </source>
</evidence>
<sequence length="275" mass="29392">MALPPTQFPSPSQTGKIATTLNFATSLTAILTTGTLTKPSKSTSPSPMTSQPFLSTSYSTIFFALSDSTTCKAFSKAALLSSGDDACGGEVAGGDIIGGSGGGASGEIKTPTEEIKIELTLITRQSRNPSRNVRSPGDNVDDGGGNSEADDVVADLKLKWFFLLAALLKNHFIEIKTFAGVLKVIAADSLIFFASIFIRVLIRVIERFLRKRSKKLQFVTIIIVSMGQSYLTRVCLRKRSNTLKRLSDVRDNSDPSFIKTPSHASSSSCPCLAIA</sequence>
<evidence type="ECO:0000313" key="3">
    <source>
        <dbReference type="Proteomes" id="UP001604277"/>
    </source>
</evidence>
<evidence type="ECO:0000256" key="1">
    <source>
        <dbReference type="SAM" id="Phobius"/>
    </source>
</evidence>
<reference evidence="3" key="1">
    <citation type="submission" date="2024-07" db="EMBL/GenBank/DDBJ databases">
        <title>Two chromosome-level genome assemblies of Korean endemic species Abeliophyllum distichum and Forsythia ovata (Oleaceae).</title>
        <authorList>
            <person name="Jang H."/>
        </authorList>
    </citation>
    <scope>NUCLEOTIDE SEQUENCE [LARGE SCALE GENOMIC DNA]</scope>
</reference>
<accession>A0ABD1PY07</accession>
<gene>
    <name evidence="2" type="ORF">Fot_50386</name>
</gene>
<comment type="caution">
    <text evidence="2">The sequence shown here is derived from an EMBL/GenBank/DDBJ whole genome shotgun (WGS) entry which is preliminary data.</text>
</comment>
<organism evidence="2 3">
    <name type="scientific">Forsythia ovata</name>
    <dbReference type="NCBI Taxonomy" id="205694"/>
    <lineage>
        <taxon>Eukaryota</taxon>
        <taxon>Viridiplantae</taxon>
        <taxon>Streptophyta</taxon>
        <taxon>Embryophyta</taxon>
        <taxon>Tracheophyta</taxon>
        <taxon>Spermatophyta</taxon>
        <taxon>Magnoliopsida</taxon>
        <taxon>eudicotyledons</taxon>
        <taxon>Gunneridae</taxon>
        <taxon>Pentapetalae</taxon>
        <taxon>asterids</taxon>
        <taxon>lamiids</taxon>
        <taxon>Lamiales</taxon>
        <taxon>Oleaceae</taxon>
        <taxon>Forsythieae</taxon>
        <taxon>Forsythia</taxon>
    </lineage>
</organism>
<keyword evidence="3" id="KW-1185">Reference proteome</keyword>
<protein>
    <submittedName>
        <fullName evidence="2">Uncharacterized protein</fullName>
    </submittedName>
</protein>
<dbReference type="EMBL" id="JBFOLJ010000016">
    <property type="protein sequence ID" value="KAL2468810.1"/>
    <property type="molecule type" value="Genomic_DNA"/>
</dbReference>
<name>A0ABD1PY07_9LAMI</name>
<dbReference type="AlphaFoldDB" id="A0ABD1PY07"/>
<keyword evidence="1" id="KW-1133">Transmembrane helix</keyword>
<dbReference type="Proteomes" id="UP001604277">
    <property type="component" value="Unassembled WGS sequence"/>
</dbReference>
<feature type="transmembrane region" description="Helical" evidence="1">
    <location>
        <begin position="178"/>
        <end position="198"/>
    </location>
</feature>
<keyword evidence="1" id="KW-0472">Membrane</keyword>
<proteinExistence type="predicted"/>
<keyword evidence="1" id="KW-0812">Transmembrane</keyword>